<evidence type="ECO:0000313" key="1">
    <source>
        <dbReference type="EMBL" id="ACB82101.1"/>
    </source>
</evidence>
<dbReference type="OrthoDB" id="7858913at2"/>
<dbReference type="AlphaFoldDB" id="B1ZBE8"/>
<dbReference type="EMBL" id="CP001029">
    <property type="protein sequence ID" value="ACB82101.1"/>
    <property type="molecule type" value="Genomic_DNA"/>
</dbReference>
<dbReference type="KEGG" id="mpo:Mpop_3977"/>
<evidence type="ECO:0000313" key="2">
    <source>
        <dbReference type="Proteomes" id="UP000007136"/>
    </source>
</evidence>
<name>B1ZBE8_METPB</name>
<dbReference type="SUPFAM" id="SSF49785">
    <property type="entry name" value="Galactose-binding domain-like"/>
    <property type="match status" value="1"/>
</dbReference>
<dbReference type="InterPro" id="IPR008979">
    <property type="entry name" value="Galactose-bd-like_sf"/>
</dbReference>
<accession>B1ZBE8</accession>
<dbReference type="eggNOG" id="COG3475">
    <property type="taxonomic scope" value="Bacteria"/>
</dbReference>
<proteinExistence type="predicted"/>
<dbReference type="Proteomes" id="UP000007136">
    <property type="component" value="Chromosome"/>
</dbReference>
<sequence length="448" mass="50709">MSPQDSRISSLFQKVGDAFHVAAPYVFFGGMNNRHLHIAKRLRARYIRLALSGVTCLHLHRITISDESGPLELGCESITASSYYAADERSECDRLDIITERARSLIGHGDHDGLHTNIEIDPYIIVDLKEIRELFGIKIENRGDYYACRNWGLVLYTSLDGTSWDKAYDHRITSRNVFDVFLHGAENTTDQVFASFIKFYIEIASCFFESGEIQTDNVINHCDRNGWSIKTVFSEINRHLLQNFGRSIGAHGFKRNFEYWLEEEKATYLKECLVIIEALKPKIVDACLGYGAVLSYVRDGQLISHDDDIDIIVSVDRSDCSSLNSAIDAVQYHLRGKDILAFGDFFGHRKVQTSSGNIVDIFIGLREGEFVSFFPGPGKVIRHESIFPPLHGLLHGVRVPLPRDCLTYLGKVYGTAWRQPDPGFSHDWSGRGFEDIIFSFADLPPDEL</sequence>
<organism evidence="1 2">
    <name type="scientific">Methylorubrum populi (strain ATCC BAA-705 / NCIMB 13946 / BJ001)</name>
    <name type="common">Methylobacterium populi</name>
    <dbReference type="NCBI Taxonomy" id="441620"/>
    <lineage>
        <taxon>Bacteria</taxon>
        <taxon>Pseudomonadati</taxon>
        <taxon>Pseudomonadota</taxon>
        <taxon>Alphaproteobacteria</taxon>
        <taxon>Hyphomicrobiales</taxon>
        <taxon>Methylobacteriaceae</taxon>
        <taxon>Methylorubrum</taxon>
    </lineage>
</organism>
<dbReference type="Gene3D" id="2.60.120.260">
    <property type="entry name" value="Galactose-binding domain-like"/>
    <property type="match status" value="1"/>
</dbReference>
<dbReference type="HOGENOM" id="CLU_645382_0_0_5"/>
<reference evidence="1" key="1">
    <citation type="submission" date="2008-04" db="EMBL/GenBank/DDBJ databases">
        <title>Complete sequence of chromosome of Methylobacterium populi BJ001.</title>
        <authorList>
            <consortium name="US DOE Joint Genome Institute"/>
            <person name="Copeland A."/>
            <person name="Lucas S."/>
            <person name="Lapidus A."/>
            <person name="Glavina del Rio T."/>
            <person name="Dalin E."/>
            <person name="Tice H."/>
            <person name="Bruce D."/>
            <person name="Goodwin L."/>
            <person name="Pitluck S."/>
            <person name="Chertkov O."/>
            <person name="Brettin T."/>
            <person name="Detter J.C."/>
            <person name="Han C."/>
            <person name="Kuske C.R."/>
            <person name="Schmutz J."/>
            <person name="Larimer F."/>
            <person name="Land M."/>
            <person name="Hauser L."/>
            <person name="Kyrpides N."/>
            <person name="Mikhailova N."/>
            <person name="Marx C."/>
            <person name="Richardson P."/>
        </authorList>
    </citation>
    <scope>NUCLEOTIDE SEQUENCE [LARGE SCALE GENOMIC DNA]</scope>
    <source>
        <strain evidence="1">BJ001</strain>
    </source>
</reference>
<evidence type="ECO:0008006" key="3">
    <source>
        <dbReference type="Google" id="ProtNLM"/>
    </source>
</evidence>
<dbReference type="RefSeq" id="WP_012455801.1">
    <property type="nucleotide sequence ID" value="NC_010725.1"/>
</dbReference>
<gene>
    <name evidence="1" type="ordered locus">Mpop_3977</name>
</gene>
<protein>
    <recommendedName>
        <fullName evidence="3">LicD family protein</fullName>
    </recommendedName>
</protein>
<dbReference type="STRING" id="441620.Mpop_3977"/>